<dbReference type="InterPro" id="IPR001343">
    <property type="entry name" value="Hemolysn_Ca-bd"/>
</dbReference>
<gene>
    <name evidence="1" type="ORF">JMJ56_18515</name>
</gene>
<organism evidence="1 2">
    <name type="scientific">Belnapia arida</name>
    <dbReference type="NCBI Taxonomy" id="2804533"/>
    <lineage>
        <taxon>Bacteria</taxon>
        <taxon>Pseudomonadati</taxon>
        <taxon>Pseudomonadota</taxon>
        <taxon>Alphaproteobacteria</taxon>
        <taxon>Acetobacterales</taxon>
        <taxon>Roseomonadaceae</taxon>
        <taxon>Belnapia</taxon>
    </lineage>
</organism>
<name>A0ABS1U5T5_9PROT</name>
<evidence type="ECO:0000313" key="1">
    <source>
        <dbReference type="EMBL" id="MBL6080018.1"/>
    </source>
</evidence>
<dbReference type="Proteomes" id="UP000660885">
    <property type="component" value="Unassembled WGS sequence"/>
</dbReference>
<accession>A0ABS1U5T5</accession>
<dbReference type="PROSITE" id="PS00330">
    <property type="entry name" value="HEMOLYSIN_CALCIUM"/>
    <property type="match status" value="1"/>
</dbReference>
<dbReference type="SUPFAM" id="SSF51120">
    <property type="entry name" value="beta-Roll"/>
    <property type="match status" value="1"/>
</dbReference>
<reference evidence="1 2" key="1">
    <citation type="submission" date="2021-01" db="EMBL/GenBank/DDBJ databases">
        <title>Belnapia mucosa sp. nov. and Belnapia arida sp. nov., isolated from the Tabernas Desert (Almeria, Spain).</title>
        <authorList>
            <person name="Molina-Menor E."/>
            <person name="Vidal-Verdu A."/>
            <person name="Calonge A."/>
            <person name="Satari L."/>
            <person name="Pereto J."/>
            <person name="Porcar M."/>
        </authorList>
    </citation>
    <scope>NUCLEOTIDE SEQUENCE [LARGE SCALE GENOMIC DNA]</scope>
    <source>
        <strain evidence="1 2">T18</strain>
    </source>
</reference>
<dbReference type="InterPro" id="IPR011049">
    <property type="entry name" value="Serralysin-like_metalloprot_C"/>
</dbReference>
<dbReference type="EMBL" id="JAETWB010000010">
    <property type="protein sequence ID" value="MBL6080018.1"/>
    <property type="molecule type" value="Genomic_DNA"/>
</dbReference>
<proteinExistence type="predicted"/>
<sequence>MAGVFNYVSDVIVSGTADDDNIISYGNNDTIIGFGGDDTILSAGQEVLIYGDSLVTGGEDSGTGKDLIFGREGPDTIWGGASADTMTGGGSFTTSGIDTFSFGWVPQARLPTLDTTDFQGNNDLIIDFDQASGDTIDLNGYMLEPNTGVFLGTKPFTDENVLQVRYEDQGDTTAVQFKAPTSSNVATAQTGEIDLGGKAYVLTIADFAPGLEDRSGTGCSAPPTEEVDWNALAAQVLANFAATGHWFV</sequence>
<dbReference type="Gene3D" id="2.150.10.10">
    <property type="entry name" value="Serralysin-like metalloprotease, C-terminal"/>
    <property type="match status" value="1"/>
</dbReference>
<keyword evidence="2" id="KW-1185">Reference proteome</keyword>
<protein>
    <submittedName>
        <fullName evidence="1">Calcium-binding protein</fullName>
    </submittedName>
</protein>
<comment type="caution">
    <text evidence="1">The sequence shown here is derived from an EMBL/GenBank/DDBJ whole genome shotgun (WGS) entry which is preliminary data.</text>
</comment>
<evidence type="ECO:0000313" key="2">
    <source>
        <dbReference type="Proteomes" id="UP000660885"/>
    </source>
</evidence>
<dbReference type="RefSeq" id="WP_202833258.1">
    <property type="nucleotide sequence ID" value="NZ_JAETWB010000010.1"/>
</dbReference>
<dbReference type="Pfam" id="PF00353">
    <property type="entry name" value="HemolysinCabind"/>
    <property type="match status" value="2"/>
</dbReference>
<dbReference type="InterPro" id="IPR018511">
    <property type="entry name" value="Hemolysin-typ_Ca-bd_CS"/>
</dbReference>